<sequence length="147" mass="15551">MLPGREETAVEYGWRADLVLAGLVTRRGCGGDLTPDMTVGVITFACPADGCGRVRIAARVLVPAVVEQVLEQLRTAAAPDLLLALAHRRGAELVPPDTTSVESWWASADPAAQRELLALLIDHVIVKPIDGAGLDVAARLSLAWHSA</sequence>
<dbReference type="Proteomes" id="UP000633509">
    <property type="component" value="Unassembled WGS sequence"/>
</dbReference>
<reference evidence="1 2" key="1">
    <citation type="submission" date="2020-10" db="EMBL/GenBank/DDBJ databases">
        <title>Sequencing the genomes of 1000 actinobacteria strains.</title>
        <authorList>
            <person name="Klenk H.-P."/>
        </authorList>
    </citation>
    <scope>NUCLEOTIDE SEQUENCE [LARGE SCALE GENOMIC DNA]</scope>
    <source>
        <strain evidence="1 2">DSM 43173</strain>
    </source>
</reference>
<gene>
    <name evidence="1" type="ORF">H4W80_010631</name>
</gene>
<name>A0ABR9MHJ0_9ACTN</name>
<comment type="caution">
    <text evidence="1">The sequence shown here is derived from an EMBL/GenBank/DDBJ whole genome shotgun (WGS) entry which is preliminary data.</text>
</comment>
<proteinExistence type="predicted"/>
<keyword evidence="2" id="KW-1185">Reference proteome</keyword>
<dbReference type="RefSeq" id="WP_192791914.1">
    <property type="nucleotide sequence ID" value="NZ_JADBEK010000001.1"/>
</dbReference>
<organism evidence="1 2">
    <name type="scientific">Nonomuraea angiospora</name>
    <dbReference type="NCBI Taxonomy" id="46172"/>
    <lineage>
        <taxon>Bacteria</taxon>
        <taxon>Bacillati</taxon>
        <taxon>Actinomycetota</taxon>
        <taxon>Actinomycetes</taxon>
        <taxon>Streptosporangiales</taxon>
        <taxon>Streptosporangiaceae</taxon>
        <taxon>Nonomuraea</taxon>
    </lineage>
</organism>
<evidence type="ECO:0000313" key="1">
    <source>
        <dbReference type="EMBL" id="MBE1592373.1"/>
    </source>
</evidence>
<accession>A0ABR9MHJ0</accession>
<dbReference type="EMBL" id="JADBEK010000001">
    <property type="protein sequence ID" value="MBE1592373.1"/>
    <property type="molecule type" value="Genomic_DNA"/>
</dbReference>
<protein>
    <submittedName>
        <fullName evidence="1">Uncharacterized protein</fullName>
    </submittedName>
</protein>
<evidence type="ECO:0000313" key="2">
    <source>
        <dbReference type="Proteomes" id="UP000633509"/>
    </source>
</evidence>